<feature type="transmembrane region" description="Helical" evidence="1">
    <location>
        <begin position="172"/>
        <end position="191"/>
    </location>
</feature>
<feature type="transmembrane region" description="Helical" evidence="1">
    <location>
        <begin position="146"/>
        <end position="166"/>
    </location>
</feature>
<keyword evidence="1" id="KW-1133">Transmembrane helix</keyword>
<name>A0ABV6FVG5_9BACT</name>
<feature type="transmembrane region" description="Helical" evidence="1">
    <location>
        <begin position="49"/>
        <end position="73"/>
    </location>
</feature>
<dbReference type="RefSeq" id="WP_382388243.1">
    <property type="nucleotide sequence ID" value="NZ_JBHLWI010000038.1"/>
</dbReference>
<evidence type="ECO:0008006" key="4">
    <source>
        <dbReference type="Google" id="ProtNLM"/>
    </source>
</evidence>
<keyword evidence="3" id="KW-1185">Reference proteome</keyword>
<evidence type="ECO:0000313" key="3">
    <source>
        <dbReference type="Proteomes" id="UP001589797"/>
    </source>
</evidence>
<dbReference type="PANTHER" id="PTHR33802:SF1">
    <property type="entry name" value="XK-RELATED PROTEIN"/>
    <property type="match status" value="1"/>
</dbReference>
<feature type="transmembrane region" description="Helical" evidence="1">
    <location>
        <begin position="85"/>
        <end position="102"/>
    </location>
</feature>
<protein>
    <recommendedName>
        <fullName evidence="4">Tryptophan-rich sensory protein</fullName>
    </recommendedName>
</protein>
<comment type="caution">
    <text evidence="2">The sequence shown here is derived from an EMBL/GenBank/DDBJ whole genome shotgun (WGS) entry which is preliminary data.</text>
</comment>
<organism evidence="2 3">
    <name type="scientific">Fontibacter flavus</name>
    <dbReference type="NCBI Taxonomy" id="654838"/>
    <lineage>
        <taxon>Bacteria</taxon>
        <taxon>Pseudomonadati</taxon>
        <taxon>Bacteroidota</taxon>
        <taxon>Cytophagia</taxon>
        <taxon>Cytophagales</taxon>
        <taxon>Cyclobacteriaceae</taxon>
        <taxon>Fontibacter</taxon>
    </lineage>
</organism>
<keyword evidence="1" id="KW-0472">Membrane</keyword>
<dbReference type="Gene3D" id="1.20.1260.100">
    <property type="entry name" value="TspO/MBR protein"/>
    <property type="match status" value="1"/>
</dbReference>
<reference evidence="2 3" key="1">
    <citation type="submission" date="2024-09" db="EMBL/GenBank/DDBJ databases">
        <authorList>
            <person name="Sun Q."/>
            <person name="Mori K."/>
        </authorList>
    </citation>
    <scope>NUCLEOTIDE SEQUENCE [LARGE SCALE GENOMIC DNA]</scope>
    <source>
        <strain evidence="2 3">CCM 7650</strain>
    </source>
</reference>
<evidence type="ECO:0000313" key="2">
    <source>
        <dbReference type="EMBL" id="MFC0263746.1"/>
    </source>
</evidence>
<accession>A0ABV6FVG5</accession>
<sequence>MKRILLLLLNTLTFFVTLYLNHLYGSGAGDRKSVGEISNQFDVLITPAGYAFSIWGLIYFLLIGFIVYQWVQFFKHKKEDSLEKTSVWLALSNMLNALWIVVWTDGQLLLSVFIIFLLLLSLLKLGNNLNLGKEPQMPRIFVQWPLGVYVGWIIVASVVNLSVWLYTTEIFYQAQVIWACLVLCVAAVIYATFALKAGILSAVWVGIWAFAAIAFKQWGNERAVSIVALALILMLVFVIFFKMKSNKKYAK</sequence>
<feature type="transmembrane region" description="Helical" evidence="1">
    <location>
        <begin position="108"/>
        <end position="125"/>
    </location>
</feature>
<proteinExistence type="predicted"/>
<evidence type="ECO:0000256" key="1">
    <source>
        <dbReference type="SAM" id="Phobius"/>
    </source>
</evidence>
<gene>
    <name evidence="2" type="ORF">ACFFIP_13720</name>
</gene>
<dbReference type="PANTHER" id="PTHR33802">
    <property type="entry name" value="SI:CH211-161H7.5-RELATED"/>
    <property type="match status" value="1"/>
</dbReference>
<dbReference type="EMBL" id="JBHLWI010000038">
    <property type="protein sequence ID" value="MFC0263746.1"/>
    <property type="molecule type" value="Genomic_DNA"/>
</dbReference>
<dbReference type="Proteomes" id="UP001589797">
    <property type="component" value="Unassembled WGS sequence"/>
</dbReference>
<feature type="transmembrane region" description="Helical" evidence="1">
    <location>
        <begin position="198"/>
        <end position="217"/>
    </location>
</feature>
<keyword evidence="1" id="KW-0812">Transmembrane</keyword>
<feature type="transmembrane region" description="Helical" evidence="1">
    <location>
        <begin position="223"/>
        <end position="241"/>
    </location>
</feature>
<dbReference type="InterPro" id="IPR038330">
    <property type="entry name" value="TspO/MBR-related_sf"/>
</dbReference>